<accession>A0A1I7Z3H7</accession>
<evidence type="ECO:0000313" key="3">
    <source>
        <dbReference type="WBParaSite" id="L893_g22440.t1"/>
    </source>
</evidence>
<keyword evidence="2" id="KW-1185">Reference proteome</keyword>
<protein>
    <submittedName>
        <fullName evidence="3">LITAF domain-containing protein</fullName>
    </submittedName>
</protein>
<sequence>MDDAEIEERLGVKRCDKCTSGLIEKHYTPVGLLICIATVMCCGIGIFIARVLREDHCAQCYSDEIEQLGPTLRAKRLFIHDKSKLKKPKSFMQEKDFSDEVVGEEGGGEE</sequence>
<proteinExistence type="predicted"/>
<keyword evidence="1" id="KW-0472">Membrane</keyword>
<keyword evidence="1" id="KW-1133">Transmembrane helix</keyword>
<dbReference type="AlphaFoldDB" id="A0A1I7Z3H7"/>
<keyword evidence="1" id="KW-0812">Transmembrane</keyword>
<reference evidence="3" key="1">
    <citation type="submission" date="2016-11" db="UniProtKB">
        <authorList>
            <consortium name="WormBaseParasite"/>
        </authorList>
    </citation>
    <scope>IDENTIFICATION</scope>
</reference>
<dbReference type="WBParaSite" id="L893_g22440.t1">
    <property type="protein sequence ID" value="L893_g22440.t1"/>
    <property type="gene ID" value="L893_g22440"/>
</dbReference>
<organism evidence="2 3">
    <name type="scientific">Steinernema glaseri</name>
    <dbReference type="NCBI Taxonomy" id="37863"/>
    <lineage>
        <taxon>Eukaryota</taxon>
        <taxon>Metazoa</taxon>
        <taxon>Ecdysozoa</taxon>
        <taxon>Nematoda</taxon>
        <taxon>Chromadorea</taxon>
        <taxon>Rhabditida</taxon>
        <taxon>Tylenchina</taxon>
        <taxon>Panagrolaimomorpha</taxon>
        <taxon>Strongyloidoidea</taxon>
        <taxon>Steinernematidae</taxon>
        <taxon>Steinernema</taxon>
    </lineage>
</organism>
<evidence type="ECO:0000256" key="1">
    <source>
        <dbReference type="SAM" id="Phobius"/>
    </source>
</evidence>
<name>A0A1I7Z3H7_9BILA</name>
<feature type="transmembrane region" description="Helical" evidence="1">
    <location>
        <begin position="30"/>
        <end position="52"/>
    </location>
</feature>
<dbReference type="Proteomes" id="UP000095287">
    <property type="component" value="Unplaced"/>
</dbReference>
<evidence type="ECO:0000313" key="2">
    <source>
        <dbReference type="Proteomes" id="UP000095287"/>
    </source>
</evidence>